<dbReference type="PANTHER" id="PTHR43873">
    <property type="entry name" value="COBYRINATE A,C-DIAMIDE SYNTHASE"/>
    <property type="match status" value="1"/>
</dbReference>
<comment type="catalytic activity">
    <reaction evidence="8">
        <text>cob(II)yrinate + 2 L-glutamine + 2 ATP + 2 H2O = cob(II)yrinate a,c diamide + 2 L-glutamate + 2 ADP + 2 phosphate + 2 H(+)</text>
        <dbReference type="Rhea" id="RHEA:26289"/>
        <dbReference type="ChEBI" id="CHEBI:15377"/>
        <dbReference type="ChEBI" id="CHEBI:15378"/>
        <dbReference type="ChEBI" id="CHEBI:29985"/>
        <dbReference type="ChEBI" id="CHEBI:30616"/>
        <dbReference type="ChEBI" id="CHEBI:43474"/>
        <dbReference type="ChEBI" id="CHEBI:58359"/>
        <dbReference type="ChEBI" id="CHEBI:58537"/>
        <dbReference type="ChEBI" id="CHEBI:58894"/>
        <dbReference type="ChEBI" id="CHEBI:456216"/>
        <dbReference type="EC" id="6.3.5.11"/>
    </reaction>
</comment>
<evidence type="ECO:0000256" key="3">
    <source>
        <dbReference type="ARBA" id="ARBA00022598"/>
    </source>
</evidence>
<dbReference type="EC" id="6.3.5.11" evidence="8"/>
<evidence type="ECO:0000313" key="11">
    <source>
        <dbReference type="EMBL" id="GFM36341.1"/>
    </source>
</evidence>
<comment type="miscellaneous">
    <text evidence="8">The a and c carboxylates of cobyrinate are activated for nucleophilic attack via formation of a phosphorylated intermediate by ATP. CbiA catalyzes first the amidation of the c-carboxylate, and then that of the a-carboxylate.</text>
</comment>
<comment type="domain">
    <text evidence="8">Comprises of two domains. The C-terminal domain contains the binding site for glutamine and catalyzes the hydrolysis of this substrate to glutamate and ammonia. The N-terminal domain is anticipated to bind ATP and cobyrinate and catalyzes the ultimate synthesis of the diamide product. The ammonia produced via the glutaminase domain is probably translocated to the adjacent domain via a molecular tunnel, where it reacts with an activated intermediate.</text>
</comment>
<dbReference type="GO" id="GO:0005524">
    <property type="term" value="F:ATP binding"/>
    <property type="evidence" value="ECO:0007669"/>
    <property type="project" value="UniProtKB-UniRule"/>
</dbReference>
<evidence type="ECO:0000259" key="10">
    <source>
        <dbReference type="Pfam" id="PF07685"/>
    </source>
</evidence>
<evidence type="ECO:0000256" key="7">
    <source>
        <dbReference type="ARBA" id="ARBA00022962"/>
    </source>
</evidence>
<evidence type="ECO:0000259" key="9">
    <source>
        <dbReference type="Pfam" id="PF01656"/>
    </source>
</evidence>
<accession>A0A7J0BT35</accession>
<dbReference type="Pfam" id="PF07685">
    <property type="entry name" value="GATase_3"/>
    <property type="match status" value="1"/>
</dbReference>
<comment type="cofactor">
    <cofactor evidence="1 8">
        <name>Mg(2+)</name>
        <dbReference type="ChEBI" id="CHEBI:18420"/>
    </cofactor>
</comment>
<dbReference type="CDD" id="cd03130">
    <property type="entry name" value="GATase1_CobB"/>
    <property type="match status" value="1"/>
</dbReference>
<keyword evidence="2 8" id="KW-0169">Cobalamin biosynthesis</keyword>
<evidence type="ECO:0000256" key="2">
    <source>
        <dbReference type="ARBA" id="ARBA00022573"/>
    </source>
</evidence>
<gene>
    <name evidence="11" type="primary">cobB-1</name>
    <name evidence="8" type="synonym">cbiA</name>
    <name evidence="11" type="ORF">DSM19430T_10250</name>
</gene>
<proteinExistence type="inferred from homology"/>
<dbReference type="NCBIfam" id="NF002204">
    <property type="entry name" value="PRK01077.1"/>
    <property type="match status" value="1"/>
</dbReference>
<comment type="caution">
    <text evidence="11">The sequence shown here is derived from an EMBL/GenBank/DDBJ whole genome shotgun (WGS) entry which is preliminary data.</text>
</comment>
<dbReference type="PANTHER" id="PTHR43873:SF1">
    <property type="entry name" value="COBYRINATE A,C-DIAMIDE SYNTHASE"/>
    <property type="match status" value="1"/>
</dbReference>
<dbReference type="NCBIfam" id="TIGR00379">
    <property type="entry name" value="cobB"/>
    <property type="match status" value="1"/>
</dbReference>
<keyword evidence="7 8" id="KW-0315">Glutamine amidotransferase</keyword>
<keyword evidence="5 8" id="KW-0067">ATP-binding</keyword>
<feature type="domain" description="CobQ/CobB/MinD/ParA nucleotide binding" evidence="9">
    <location>
        <begin position="29"/>
        <end position="205"/>
    </location>
</feature>
<dbReference type="SUPFAM" id="SSF52540">
    <property type="entry name" value="P-loop containing nucleoside triphosphate hydrolases"/>
    <property type="match status" value="1"/>
</dbReference>
<comment type="pathway">
    <text evidence="8">Cofactor biosynthesis; adenosylcobalamin biosynthesis; cob(II)yrinate a,c-diamide from sirohydrochlorin (anaerobic route): step 10/10.</text>
</comment>
<evidence type="ECO:0000256" key="1">
    <source>
        <dbReference type="ARBA" id="ARBA00001946"/>
    </source>
</evidence>
<evidence type="ECO:0000256" key="6">
    <source>
        <dbReference type="ARBA" id="ARBA00022842"/>
    </source>
</evidence>
<evidence type="ECO:0000256" key="4">
    <source>
        <dbReference type="ARBA" id="ARBA00022741"/>
    </source>
</evidence>
<dbReference type="Gene3D" id="3.40.50.880">
    <property type="match status" value="1"/>
</dbReference>
<feature type="active site" description="Nucleophile" evidence="8">
    <location>
        <position position="358"/>
    </location>
</feature>
<keyword evidence="6 8" id="KW-0460">Magnesium</keyword>
<dbReference type="InterPro" id="IPR002586">
    <property type="entry name" value="CobQ/CobB/MinD/ParA_Nub-bd_dom"/>
</dbReference>
<evidence type="ECO:0000256" key="5">
    <source>
        <dbReference type="ARBA" id="ARBA00022840"/>
    </source>
</evidence>
<reference evidence="11 12" key="1">
    <citation type="submission" date="2020-05" db="EMBL/GenBank/DDBJ databases">
        <title>Draft genome sequence of Desulfovibrio psychrotolerans JS1T.</title>
        <authorList>
            <person name="Ueno A."/>
            <person name="Tamazawa S."/>
            <person name="Tamamura S."/>
            <person name="Murakami T."/>
            <person name="Kiyama T."/>
            <person name="Inomata H."/>
            <person name="Amano Y."/>
            <person name="Miyakawa K."/>
            <person name="Tamaki H."/>
            <person name="Naganuma T."/>
            <person name="Kaneko K."/>
        </authorList>
    </citation>
    <scope>NUCLEOTIDE SEQUENCE [LARGE SCALE GENOMIC DNA]</scope>
    <source>
        <strain evidence="11 12">JS1</strain>
    </source>
</reference>
<dbReference type="InterPro" id="IPR027417">
    <property type="entry name" value="P-loop_NTPase"/>
</dbReference>
<comment type="function">
    <text evidence="8">Catalyzes the ATP-dependent amidation of the two carboxylate groups at positions a and c of cobyrinate, using either L-glutamine or ammonia as the nitrogen source.</text>
</comment>
<keyword evidence="12" id="KW-1185">Reference proteome</keyword>
<dbReference type="EMBL" id="BLVP01000005">
    <property type="protein sequence ID" value="GFM36341.1"/>
    <property type="molecule type" value="Genomic_DNA"/>
</dbReference>
<evidence type="ECO:0000313" key="12">
    <source>
        <dbReference type="Proteomes" id="UP000503820"/>
    </source>
</evidence>
<organism evidence="11 12">
    <name type="scientific">Desulfovibrio psychrotolerans</name>
    <dbReference type="NCBI Taxonomy" id="415242"/>
    <lineage>
        <taxon>Bacteria</taxon>
        <taxon>Pseudomonadati</taxon>
        <taxon>Thermodesulfobacteriota</taxon>
        <taxon>Desulfovibrionia</taxon>
        <taxon>Desulfovibrionales</taxon>
        <taxon>Desulfovibrionaceae</taxon>
        <taxon>Desulfovibrio</taxon>
    </lineage>
</organism>
<keyword evidence="3 8" id="KW-0436">Ligase</keyword>
<feature type="site" description="Increases nucleophilicity of active site Cys" evidence="8">
    <location>
        <position position="462"/>
    </location>
</feature>
<dbReference type="Pfam" id="PF01656">
    <property type="entry name" value="CbiA"/>
    <property type="match status" value="1"/>
</dbReference>
<feature type="domain" description="CobB/CobQ-like glutamine amidotransferase" evidence="10">
    <location>
        <begin position="276"/>
        <end position="466"/>
    </location>
</feature>
<evidence type="ECO:0000256" key="8">
    <source>
        <dbReference type="HAMAP-Rule" id="MF_00027"/>
    </source>
</evidence>
<comment type="similarity">
    <text evidence="8">Belongs to the CobB/CbiA family.</text>
</comment>
<dbReference type="GO" id="GO:0042242">
    <property type="term" value="F:cobyrinic acid a,c-diamide synthase activity"/>
    <property type="evidence" value="ECO:0007669"/>
    <property type="project" value="UniProtKB-UniRule"/>
</dbReference>
<protein>
    <recommendedName>
        <fullName evidence="8">Cobyrinate a,c-diamide synthase</fullName>
        <ecNumber evidence="8">6.3.5.11</ecNumber>
    </recommendedName>
    <alternativeName>
        <fullName evidence="8">Cobyrinic acid a,c-diamide synthetase</fullName>
    </alternativeName>
</protein>
<dbReference type="InterPro" id="IPR011698">
    <property type="entry name" value="GATase_3"/>
</dbReference>
<dbReference type="SUPFAM" id="SSF52317">
    <property type="entry name" value="Class I glutamine amidotransferase-like"/>
    <property type="match status" value="1"/>
</dbReference>
<sequence>MDTVHTLFHFMARPHPPTYGRTSMFRPRLIIAGLNGGTGKTITSLGTTRAWIRKGLAVKPFKKGPDYIDAKWLGLAARCPATNLDPYLLPQDMLRALFRTSVEPYAGALIEGNRGLFDGKDLSGSCSTAELARILRTPVVLAMDCTKMTRTAAAIVSGIAGFEPDIHIAGVILNRTANDRHRAMLRQTIEHYTGIPVLGALPKMRTNPIPERHMGLISDQEYTPEDDPLETVADLISEHCDVDALWQIACTAPAVPDAPPLWDMVPKAPGDEPPVRIGYVRDAALWFYYEENLQALRHAGAELIELSLLSPDPWPALDALYLGGGFPETLAERIAENTPIRDHIRHLADSGLPIYAECGGFMVLSRSLVYKGCEYPMTGVFPVSTHLCDRPQGLGYIDATVTLENPYHPAGSVIKGHEFHYSKCVVDAGAQPAFGLRMDRGFGMVADCDGLIRNNVFASYTHLFALGEPHWAVNMVLAARRHRSEMRGADHLVPPAPGRS</sequence>
<dbReference type="HAMAP" id="MF_00027">
    <property type="entry name" value="CobB_CbiA"/>
    <property type="match status" value="1"/>
</dbReference>
<dbReference type="PROSITE" id="PS51274">
    <property type="entry name" value="GATASE_COBBQ"/>
    <property type="match status" value="1"/>
</dbReference>
<dbReference type="Proteomes" id="UP000503820">
    <property type="component" value="Unassembled WGS sequence"/>
</dbReference>
<dbReference type="InterPro" id="IPR004484">
    <property type="entry name" value="CbiA/CobB_synth"/>
</dbReference>
<dbReference type="Gene3D" id="3.40.50.300">
    <property type="entry name" value="P-loop containing nucleotide triphosphate hydrolases"/>
    <property type="match status" value="1"/>
</dbReference>
<keyword evidence="4 8" id="KW-0547">Nucleotide-binding</keyword>
<dbReference type="InterPro" id="IPR029062">
    <property type="entry name" value="Class_I_gatase-like"/>
</dbReference>
<dbReference type="UniPathway" id="UPA00148">
    <property type="reaction ID" value="UER00231"/>
</dbReference>
<dbReference type="AlphaFoldDB" id="A0A7J0BT35"/>
<name>A0A7J0BT35_9BACT</name>
<dbReference type="GO" id="GO:0009236">
    <property type="term" value="P:cobalamin biosynthetic process"/>
    <property type="evidence" value="ECO:0007669"/>
    <property type="project" value="UniProtKB-UniRule"/>
</dbReference>